<dbReference type="SUPFAM" id="SSF53756">
    <property type="entry name" value="UDP-Glycosyltransferase/glycogen phosphorylase"/>
    <property type="match status" value="1"/>
</dbReference>
<evidence type="ECO:0000313" key="3">
    <source>
        <dbReference type="EMBL" id="BBU68050.1"/>
    </source>
</evidence>
<evidence type="ECO:0000256" key="2">
    <source>
        <dbReference type="ARBA" id="ARBA00022679"/>
    </source>
</evidence>
<sequence>MKLLPKDTSRILLVRRDNIGDLACTTPAIAALRAHYPGAAIAALVNSYNAEVLRGNPNLDKVFVYQKLKHAGSLASRFKALNQRLKLIAQLRRWKPDVTILAKASYDRHGLNFARQIGAKNIIGFVPDDLNQAKGLPNVQLKTPEFTAVHEVEAVNQLLAPLGIEDALGPLQVFPDSIVVAALSARLPVATKRIALHISAREPERRWGIDNFIALARHILEVQPGTQILLFWSPGKADDHHHPGDDDAAEQLIKAVGSDRLIPMPTQNLTELTAALSLCDLFIGTDGGAMHLAVALNKKVLAMFENKPDKLNHWYPWQVKSKVVHSLHAALPDISQISQTQVERALKELVAQ</sequence>
<gene>
    <name evidence="3" type="ORF">ICHIAU1_03330</name>
</gene>
<organism evidence="3 4">
    <name type="scientific">Fluviibacter phosphoraccumulans</name>
    <dbReference type="NCBI Taxonomy" id="1751046"/>
    <lineage>
        <taxon>Bacteria</taxon>
        <taxon>Pseudomonadati</taxon>
        <taxon>Pseudomonadota</taxon>
        <taxon>Betaproteobacteria</taxon>
        <taxon>Rhodocyclales</taxon>
        <taxon>Fluviibacteraceae</taxon>
        <taxon>Fluviibacter</taxon>
    </lineage>
</organism>
<dbReference type="GO" id="GO:0009244">
    <property type="term" value="P:lipopolysaccharide core region biosynthetic process"/>
    <property type="evidence" value="ECO:0007669"/>
    <property type="project" value="TreeGrafter"/>
</dbReference>
<dbReference type="EMBL" id="AP022345">
    <property type="protein sequence ID" value="BBU68050.1"/>
    <property type="molecule type" value="Genomic_DNA"/>
</dbReference>
<dbReference type="RefSeq" id="WP_162049007.1">
    <property type="nucleotide sequence ID" value="NZ_AP022345.1"/>
</dbReference>
<dbReference type="PANTHER" id="PTHR30160">
    <property type="entry name" value="TETRAACYLDISACCHARIDE 4'-KINASE-RELATED"/>
    <property type="match status" value="1"/>
</dbReference>
<dbReference type="PANTHER" id="PTHR30160:SF1">
    <property type="entry name" value="LIPOPOLYSACCHARIDE 1,2-N-ACETYLGLUCOSAMINETRANSFERASE-RELATED"/>
    <property type="match status" value="1"/>
</dbReference>
<keyword evidence="2 3" id="KW-0808">Transferase</keyword>
<proteinExistence type="predicted"/>
<dbReference type="InterPro" id="IPR051199">
    <property type="entry name" value="LPS_LOS_Heptosyltrfase"/>
</dbReference>
<dbReference type="InterPro" id="IPR002201">
    <property type="entry name" value="Glyco_trans_9"/>
</dbReference>
<dbReference type="GO" id="GO:0005829">
    <property type="term" value="C:cytosol"/>
    <property type="evidence" value="ECO:0007669"/>
    <property type="project" value="TreeGrafter"/>
</dbReference>
<keyword evidence="1" id="KW-0328">Glycosyltransferase</keyword>
<name>A0A7R6TN24_9RHOO</name>
<dbReference type="OrthoDB" id="9797795at2"/>
<dbReference type="GO" id="GO:0008713">
    <property type="term" value="F:ADP-heptose-lipopolysaccharide heptosyltransferase activity"/>
    <property type="evidence" value="ECO:0007669"/>
    <property type="project" value="TreeGrafter"/>
</dbReference>
<dbReference type="Proteomes" id="UP000463961">
    <property type="component" value="Chromosome"/>
</dbReference>
<dbReference type="AlphaFoldDB" id="A0A7R6TN24"/>
<evidence type="ECO:0000313" key="4">
    <source>
        <dbReference type="Proteomes" id="UP000463961"/>
    </source>
</evidence>
<reference evidence="4" key="1">
    <citation type="submission" date="2020-01" db="EMBL/GenBank/DDBJ databases">
        <title>Phosphoaccumulans saitamaens gen. nov., sp. nov., a polyphosphate accumulating bacterium isolated from surface river water.</title>
        <authorList>
            <person name="Watanabe K."/>
            <person name="Suda W."/>
        </authorList>
    </citation>
    <scope>NUCLEOTIDE SEQUENCE [LARGE SCALE GENOMIC DNA]</scope>
    <source>
        <strain evidence="4">ICHIAU1</strain>
    </source>
</reference>
<dbReference type="CDD" id="cd03789">
    <property type="entry name" value="GT9_LPS_heptosyltransferase"/>
    <property type="match status" value="1"/>
</dbReference>
<dbReference type="Pfam" id="PF01075">
    <property type="entry name" value="Glyco_transf_9"/>
    <property type="match status" value="1"/>
</dbReference>
<keyword evidence="4" id="KW-1185">Reference proteome</keyword>
<dbReference type="Gene3D" id="3.40.50.2000">
    <property type="entry name" value="Glycogen Phosphorylase B"/>
    <property type="match status" value="2"/>
</dbReference>
<protein>
    <submittedName>
        <fullName evidence="3">Glycosyl transferase family 9</fullName>
    </submittedName>
</protein>
<accession>A0A7R6TN24</accession>
<evidence type="ECO:0000256" key="1">
    <source>
        <dbReference type="ARBA" id="ARBA00022676"/>
    </source>
</evidence>